<dbReference type="InterPro" id="IPR023013">
    <property type="entry name" value="AGPR_AS"/>
</dbReference>
<dbReference type="GO" id="GO:0003942">
    <property type="term" value="F:N-acetyl-gamma-glutamyl-phosphate reductase activity"/>
    <property type="evidence" value="ECO:0007669"/>
    <property type="project" value="UniProtKB-UniRule"/>
</dbReference>
<evidence type="ECO:0000313" key="10">
    <source>
        <dbReference type="EMBL" id="SFQ38150.1"/>
    </source>
</evidence>
<evidence type="ECO:0000256" key="7">
    <source>
        <dbReference type="HAMAP-Rule" id="MF_00150"/>
    </source>
</evidence>
<keyword evidence="3 7" id="KW-0028">Amino-acid biosynthesis</keyword>
<keyword evidence="5 7" id="KW-0560">Oxidoreductase</keyword>
<comment type="pathway">
    <text evidence="1 7">Amino-acid biosynthesis; L-arginine biosynthesis; N(2)-acetyl-L-ornithine from L-glutamate: step 3/4.</text>
</comment>
<evidence type="ECO:0000256" key="1">
    <source>
        <dbReference type="ARBA" id="ARBA00004862"/>
    </source>
</evidence>
<dbReference type="Gene3D" id="3.30.360.10">
    <property type="entry name" value="Dihydrodipicolinate Reductase, domain 2"/>
    <property type="match status" value="1"/>
</dbReference>
<keyword evidence="4 7" id="KW-0521">NADP</keyword>
<dbReference type="PANTHER" id="PTHR32338">
    <property type="entry name" value="N-ACETYL-GAMMA-GLUTAMYL-PHOSPHATE REDUCTASE, CHLOROPLASTIC-RELATED-RELATED"/>
    <property type="match status" value="1"/>
</dbReference>
<evidence type="ECO:0000313" key="11">
    <source>
        <dbReference type="Proteomes" id="UP000198577"/>
    </source>
</evidence>
<dbReference type="EC" id="1.2.1.38" evidence="7"/>
<feature type="domain" description="Semialdehyde dehydrogenase NAD-binding" evidence="9">
    <location>
        <begin position="3"/>
        <end position="142"/>
    </location>
</feature>
<dbReference type="GO" id="GO:0005737">
    <property type="term" value="C:cytoplasm"/>
    <property type="evidence" value="ECO:0007669"/>
    <property type="project" value="UniProtKB-SubCell"/>
</dbReference>
<dbReference type="PROSITE" id="PS01224">
    <property type="entry name" value="ARGC"/>
    <property type="match status" value="1"/>
</dbReference>
<dbReference type="HAMAP" id="MF_00150">
    <property type="entry name" value="ArgC_type1"/>
    <property type="match status" value="1"/>
</dbReference>
<dbReference type="FunFam" id="3.30.360.10:FF:000014">
    <property type="entry name" value="N-acetyl-gamma-glutamyl-phosphate reductase"/>
    <property type="match status" value="1"/>
</dbReference>
<evidence type="ECO:0000256" key="6">
    <source>
        <dbReference type="ARBA" id="ARBA00050557"/>
    </source>
</evidence>
<dbReference type="GO" id="GO:0070401">
    <property type="term" value="F:NADP+ binding"/>
    <property type="evidence" value="ECO:0007669"/>
    <property type="project" value="InterPro"/>
</dbReference>
<feature type="active site" evidence="7 8">
    <location>
        <position position="150"/>
    </location>
</feature>
<dbReference type="STRING" id="937334.SAMN05444406_13415"/>
<proteinExistence type="inferred from homology"/>
<comment type="function">
    <text evidence="7">Catalyzes the NADPH-dependent reduction of N-acetyl-5-glutamyl phosphate to yield N-acetyl-L-glutamate 5-semialdehyde.</text>
</comment>
<dbReference type="CDD" id="cd17895">
    <property type="entry name" value="AGPR_1_N"/>
    <property type="match status" value="1"/>
</dbReference>
<dbReference type="EMBL" id="FOXR01000034">
    <property type="protein sequence ID" value="SFQ38150.1"/>
    <property type="molecule type" value="Genomic_DNA"/>
</dbReference>
<dbReference type="InterPro" id="IPR000706">
    <property type="entry name" value="AGPR_type-1"/>
</dbReference>
<evidence type="ECO:0000256" key="8">
    <source>
        <dbReference type="PROSITE-ProRule" id="PRU10010"/>
    </source>
</evidence>
<evidence type="ECO:0000256" key="5">
    <source>
        <dbReference type="ARBA" id="ARBA00023002"/>
    </source>
</evidence>
<organism evidence="10 11">
    <name type="scientific">Caldicoprobacter faecalis</name>
    <dbReference type="NCBI Taxonomy" id="937334"/>
    <lineage>
        <taxon>Bacteria</taxon>
        <taxon>Bacillati</taxon>
        <taxon>Bacillota</taxon>
        <taxon>Clostridia</taxon>
        <taxon>Caldicoprobacterales</taxon>
        <taxon>Caldicoprobacteraceae</taxon>
        <taxon>Caldicoprobacter</taxon>
    </lineage>
</organism>
<dbReference type="OrthoDB" id="9801289at2"/>
<dbReference type="CDD" id="cd23934">
    <property type="entry name" value="AGPR_1_C"/>
    <property type="match status" value="1"/>
</dbReference>
<comment type="subcellular location">
    <subcellularLocation>
        <location evidence="7">Cytoplasm</location>
    </subcellularLocation>
</comment>
<dbReference type="InterPro" id="IPR036291">
    <property type="entry name" value="NAD(P)-bd_dom_sf"/>
</dbReference>
<protein>
    <recommendedName>
        <fullName evidence="7">N-acetyl-gamma-glutamyl-phosphate reductase</fullName>
        <shortName evidence="7">AGPR</shortName>
        <ecNumber evidence="7">1.2.1.38</ecNumber>
    </recommendedName>
    <alternativeName>
        <fullName evidence="7">N-acetyl-glutamate semialdehyde dehydrogenase</fullName>
        <shortName evidence="7">NAGSA dehydrogenase</shortName>
    </alternativeName>
</protein>
<dbReference type="InterPro" id="IPR050085">
    <property type="entry name" value="AGPR"/>
</dbReference>
<evidence type="ECO:0000256" key="4">
    <source>
        <dbReference type="ARBA" id="ARBA00022857"/>
    </source>
</evidence>
<keyword evidence="11" id="KW-1185">Reference proteome</keyword>
<dbReference type="UniPathway" id="UPA00068">
    <property type="reaction ID" value="UER00108"/>
</dbReference>
<comment type="catalytic activity">
    <reaction evidence="6 7">
        <text>N-acetyl-L-glutamate 5-semialdehyde + phosphate + NADP(+) = N-acetyl-L-glutamyl 5-phosphate + NADPH + H(+)</text>
        <dbReference type="Rhea" id="RHEA:21588"/>
        <dbReference type="ChEBI" id="CHEBI:15378"/>
        <dbReference type="ChEBI" id="CHEBI:29123"/>
        <dbReference type="ChEBI" id="CHEBI:43474"/>
        <dbReference type="ChEBI" id="CHEBI:57783"/>
        <dbReference type="ChEBI" id="CHEBI:57936"/>
        <dbReference type="ChEBI" id="CHEBI:58349"/>
        <dbReference type="EC" id="1.2.1.38"/>
    </reaction>
</comment>
<keyword evidence="2 7" id="KW-0055">Arginine biosynthesis</keyword>
<dbReference type="Proteomes" id="UP000198577">
    <property type="component" value="Unassembled WGS sequence"/>
</dbReference>
<reference evidence="10 11" key="1">
    <citation type="submission" date="2016-10" db="EMBL/GenBank/DDBJ databases">
        <authorList>
            <person name="de Groot N.N."/>
        </authorList>
    </citation>
    <scope>NUCLEOTIDE SEQUENCE [LARGE SCALE GENOMIC DNA]</scope>
    <source>
        <strain evidence="10 11">DSM 20678</strain>
    </source>
</reference>
<dbReference type="AlphaFoldDB" id="A0A1I5Y221"/>
<evidence type="ECO:0000256" key="2">
    <source>
        <dbReference type="ARBA" id="ARBA00022571"/>
    </source>
</evidence>
<dbReference type="RefSeq" id="WP_025748272.1">
    <property type="nucleotide sequence ID" value="NZ_FOXR01000034.1"/>
</dbReference>
<dbReference type="GO" id="GO:0006526">
    <property type="term" value="P:L-arginine biosynthetic process"/>
    <property type="evidence" value="ECO:0007669"/>
    <property type="project" value="UniProtKB-UniRule"/>
</dbReference>
<accession>A0A1I5Y221</accession>
<sequence>MIRVSVVGATGYAGIELVRLLYSHPKVELVHLVSQSFAEQPISDIYPNFKGLLDKACSQLDIDKIAKESDVVFTSLPHGISNQVIPALYERGKKVIDLSGDFRYKSAEVYEKWYGIRHMSPDMLQASVYGLPELHRDEIKTARLIGNPGCYPTCAILGLAPLVKQGLIDLNSIIIDAKSGATGAGREPSQALHFCEVDENIKAYKVATHRHTSEIEQELSILAQREVALSFTPHLLPVKRGILSTIYANLKKSLTFGDVYSLYSEFYAGEPFITLHQEGSLPEIKHVNGSNNCHIGFVVDRRTNRIIVVAAIDNLIKGAGGQAVQNMNILFDLDETTGLRNPGWYL</sequence>
<gene>
    <name evidence="7" type="primary">argC</name>
    <name evidence="10" type="ORF">SAMN05444406_13415</name>
</gene>
<evidence type="ECO:0000256" key="3">
    <source>
        <dbReference type="ARBA" id="ARBA00022605"/>
    </source>
</evidence>
<dbReference type="SUPFAM" id="SSF55347">
    <property type="entry name" value="Glyceraldehyde-3-phosphate dehydrogenase-like, C-terminal domain"/>
    <property type="match status" value="1"/>
</dbReference>
<name>A0A1I5Y221_9FIRM</name>
<evidence type="ECO:0000259" key="9">
    <source>
        <dbReference type="SMART" id="SM00859"/>
    </source>
</evidence>
<dbReference type="PANTHER" id="PTHR32338:SF10">
    <property type="entry name" value="N-ACETYL-GAMMA-GLUTAMYL-PHOSPHATE REDUCTASE, CHLOROPLASTIC-RELATED"/>
    <property type="match status" value="1"/>
</dbReference>
<dbReference type="Gene3D" id="3.40.50.720">
    <property type="entry name" value="NAD(P)-binding Rossmann-like Domain"/>
    <property type="match status" value="1"/>
</dbReference>
<dbReference type="SUPFAM" id="SSF51735">
    <property type="entry name" value="NAD(P)-binding Rossmann-fold domains"/>
    <property type="match status" value="1"/>
</dbReference>
<comment type="similarity">
    <text evidence="7">Belongs to the NAGSA dehydrogenase family. Type 1 subfamily.</text>
</comment>
<dbReference type="Pfam" id="PF01118">
    <property type="entry name" value="Semialdhyde_dh"/>
    <property type="match status" value="1"/>
</dbReference>
<keyword evidence="7" id="KW-0963">Cytoplasm</keyword>
<dbReference type="NCBIfam" id="TIGR01850">
    <property type="entry name" value="argC"/>
    <property type="match status" value="1"/>
</dbReference>
<dbReference type="InterPro" id="IPR000534">
    <property type="entry name" value="Semialdehyde_DH_NAD-bd"/>
</dbReference>
<dbReference type="SMART" id="SM00859">
    <property type="entry name" value="Semialdhyde_dh"/>
    <property type="match status" value="1"/>
</dbReference>
<dbReference type="GO" id="GO:0051287">
    <property type="term" value="F:NAD binding"/>
    <property type="evidence" value="ECO:0007669"/>
    <property type="project" value="InterPro"/>
</dbReference>
<dbReference type="Pfam" id="PF22698">
    <property type="entry name" value="Semialdhyde_dhC_1"/>
    <property type="match status" value="1"/>
</dbReference>
<dbReference type="InterPro" id="IPR058924">
    <property type="entry name" value="AGPR_dimerisation_dom"/>
</dbReference>